<dbReference type="Proteomes" id="UP000199423">
    <property type="component" value="Unassembled WGS sequence"/>
</dbReference>
<keyword evidence="1" id="KW-1133">Transmembrane helix</keyword>
<name>A0A1I7MZJ9_9HYPH</name>
<organism evidence="2 3">
    <name type="scientific">Hyphomicrobium facile</name>
    <dbReference type="NCBI Taxonomy" id="51670"/>
    <lineage>
        <taxon>Bacteria</taxon>
        <taxon>Pseudomonadati</taxon>
        <taxon>Pseudomonadota</taxon>
        <taxon>Alphaproteobacteria</taxon>
        <taxon>Hyphomicrobiales</taxon>
        <taxon>Hyphomicrobiaceae</taxon>
        <taxon>Hyphomicrobium</taxon>
    </lineage>
</organism>
<keyword evidence="3" id="KW-1185">Reference proteome</keyword>
<feature type="transmembrane region" description="Helical" evidence="1">
    <location>
        <begin position="87"/>
        <end position="107"/>
    </location>
</feature>
<protein>
    <submittedName>
        <fullName evidence="2">Uncharacterized protein</fullName>
    </submittedName>
</protein>
<feature type="transmembrane region" description="Helical" evidence="1">
    <location>
        <begin position="60"/>
        <end position="80"/>
    </location>
</feature>
<evidence type="ECO:0000256" key="1">
    <source>
        <dbReference type="SAM" id="Phobius"/>
    </source>
</evidence>
<gene>
    <name evidence="2" type="ORF">SAMN04488557_0857</name>
</gene>
<evidence type="ECO:0000313" key="3">
    <source>
        <dbReference type="Proteomes" id="UP000199423"/>
    </source>
</evidence>
<dbReference type="EMBL" id="FPCH01000001">
    <property type="protein sequence ID" value="SFV27833.1"/>
    <property type="molecule type" value="Genomic_DNA"/>
</dbReference>
<reference evidence="3" key="1">
    <citation type="submission" date="2016-10" db="EMBL/GenBank/DDBJ databases">
        <authorList>
            <person name="Varghese N."/>
            <person name="Submissions S."/>
        </authorList>
    </citation>
    <scope>NUCLEOTIDE SEQUENCE [LARGE SCALE GENOMIC DNA]</scope>
    <source>
        <strain evidence="3">DSM 1565</strain>
    </source>
</reference>
<feature type="transmembrane region" description="Helical" evidence="1">
    <location>
        <begin position="113"/>
        <end position="137"/>
    </location>
</feature>
<sequence length="139" mass="14540">MRNITLSNTQRALWMVLITSLAVPFFAGIIDLGLMLLSPATDFLLPSRGGEGLGKAGIDAFVWSAFPATVSALGLTPFVLQNGTYGWLEAAVAGVLGFMAAAIIFPLDASAGVPFLAFVAGLLFIGMRALLMTIGILKH</sequence>
<dbReference type="AlphaFoldDB" id="A0A1I7MZJ9"/>
<keyword evidence="1" id="KW-0812">Transmembrane</keyword>
<dbReference type="STRING" id="51670.SAMN04488557_0857"/>
<keyword evidence="1" id="KW-0472">Membrane</keyword>
<accession>A0A1I7MZJ9</accession>
<proteinExistence type="predicted"/>
<dbReference type="OrthoDB" id="7932387at2"/>
<evidence type="ECO:0000313" key="2">
    <source>
        <dbReference type="EMBL" id="SFV27833.1"/>
    </source>
</evidence>
<feature type="transmembrane region" description="Helical" evidence="1">
    <location>
        <begin position="12"/>
        <end position="40"/>
    </location>
</feature>